<dbReference type="AlphaFoldDB" id="A0A3M7MDC1"/>
<gene>
    <name evidence="3" type="ORF">GMOD_00007507</name>
</gene>
<evidence type="ECO:0000256" key="1">
    <source>
        <dbReference type="ARBA" id="ARBA00004123"/>
    </source>
</evidence>
<dbReference type="Proteomes" id="UP000265663">
    <property type="component" value="Unassembled WGS sequence"/>
</dbReference>
<protein>
    <submittedName>
        <fullName evidence="3">BZIP-type transcription factor</fullName>
    </submittedName>
</protein>
<dbReference type="CDD" id="cd14688">
    <property type="entry name" value="bZIP_YAP"/>
    <property type="match status" value="1"/>
</dbReference>
<dbReference type="PANTHER" id="PTHR40621">
    <property type="entry name" value="TRANSCRIPTION FACTOR KAPC-RELATED"/>
    <property type="match status" value="1"/>
</dbReference>
<dbReference type="GO" id="GO:0000976">
    <property type="term" value="F:transcription cis-regulatory region binding"/>
    <property type="evidence" value="ECO:0007669"/>
    <property type="project" value="InterPro"/>
</dbReference>
<evidence type="ECO:0000313" key="3">
    <source>
        <dbReference type="EMBL" id="RMZ72511.1"/>
    </source>
</evidence>
<comment type="subcellular location">
    <subcellularLocation>
        <location evidence="1">Nucleus</location>
    </subcellularLocation>
</comment>
<sequence length="324" mass="36028">MVGVGWMGNELGLLHVEDVEREADHFTRTVMTIHKPHSKGEENRFAERKKLLIRTHRERKEAYSASLEKEVTELRALKAHLSQDVAALTSLLTANGIVIPRGILSQESEKQVEKAKTVTLVVAQEDNRKRAPRKQICVQGMHADMSSNPTYLLTPPGSGPASPDQYTNYMGNIDPEVVGMDFVLTLESPCLEHIDIAPTHDPNVTSCASTGHSLTLSACVFHNHPSQPGQRQHSSTPWEIPQASISTLLALSANIPLQESEVTPVQAWDYVRRQEQFAGLEVARWECLKEKLLGFVRCYGFGGVLPRDVLENTVFEAFVVGRVF</sequence>
<name>A0A3M7MDC1_9PLEO</name>
<dbReference type="InterPro" id="IPR046347">
    <property type="entry name" value="bZIP_sf"/>
</dbReference>
<keyword evidence="2" id="KW-0539">Nucleus</keyword>
<dbReference type="PANTHER" id="PTHR40621:SF6">
    <property type="entry name" value="AP-1-LIKE TRANSCRIPTION FACTOR YAP1-RELATED"/>
    <property type="match status" value="1"/>
</dbReference>
<dbReference type="EMBL" id="KE747833">
    <property type="protein sequence ID" value="RMZ72511.1"/>
    <property type="molecule type" value="Genomic_DNA"/>
</dbReference>
<dbReference type="GO" id="GO:0090575">
    <property type="term" value="C:RNA polymerase II transcription regulator complex"/>
    <property type="evidence" value="ECO:0007669"/>
    <property type="project" value="TreeGrafter"/>
</dbReference>
<dbReference type="OrthoDB" id="2590011at2759"/>
<organism evidence="3 4">
    <name type="scientific">Pyrenophora seminiperda CCB06</name>
    <dbReference type="NCBI Taxonomy" id="1302712"/>
    <lineage>
        <taxon>Eukaryota</taxon>
        <taxon>Fungi</taxon>
        <taxon>Dikarya</taxon>
        <taxon>Ascomycota</taxon>
        <taxon>Pezizomycotina</taxon>
        <taxon>Dothideomycetes</taxon>
        <taxon>Pleosporomycetidae</taxon>
        <taxon>Pleosporales</taxon>
        <taxon>Pleosporineae</taxon>
        <taxon>Pleosporaceae</taxon>
        <taxon>Pyrenophora</taxon>
    </lineage>
</organism>
<evidence type="ECO:0000313" key="4">
    <source>
        <dbReference type="Proteomes" id="UP000265663"/>
    </source>
</evidence>
<dbReference type="GO" id="GO:0001228">
    <property type="term" value="F:DNA-binding transcription activator activity, RNA polymerase II-specific"/>
    <property type="evidence" value="ECO:0007669"/>
    <property type="project" value="TreeGrafter"/>
</dbReference>
<dbReference type="SUPFAM" id="SSF57959">
    <property type="entry name" value="Leucine zipper domain"/>
    <property type="match status" value="1"/>
</dbReference>
<dbReference type="InterPro" id="IPR050936">
    <property type="entry name" value="AP-1-like"/>
</dbReference>
<proteinExistence type="predicted"/>
<accession>A0A3M7MDC1</accession>
<reference evidence="3 4" key="1">
    <citation type="journal article" date="2014" name="PLoS ONE">
        <title>De novo Genome Assembly of the Fungal Plant Pathogen Pyrenophora semeniperda.</title>
        <authorList>
            <person name="Soliai M.M."/>
            <person name="Meyer S.E."/>
            <person name="Udall J.A."/>
            <person name="Elzinga D.E."/>
            <person name="Hermansen R.A."/>
            <person name="Bodily P.M."/>
            <person name="Hart A.A."/>
            <person name="Coleman C.E."/>
        </authorList>
    </citation>
    <scope>NUCLEOTIDE SEQUENCE [LARGE SCALE GENOMIC DNA]</scope>
    <source>
        <strain evidence="3 4">CCB06</strain>
        <tissue evidence="3">Mycelium</tissue>
    </source>
</reference>
<keyword evidence="4" id="KW-1185">Reference proteome</keyword>
<evidence type="ECO:0000256" key="2">
    <source>
        <dbReference type="ARBA" id="ARBA00023242"/>
    </source>
</evidence>